<dbReference type="SMART" id="SM00184">
    <property type="entry name" value="RING"/>
    <property type="match status" value="1"/>
</dbReference>
<keyword evidence="1" id="KW-0479">Metal-binding</keyword>
<name>A0A4S8QX46_9HELO</name>
<comment type="caution">
    <text evidence="3">The sequence shown here is derived from an EMBL/GenBank/DDBJ whole genome shotgun (WGS) entry which is preliminary data.</text>
</comment>
<gene>
    <name evidence="3" type="ORF">BGAL_0172g00190</name>
</gene>
<dbReference type="Pfam" id="PF13920">
    <property type="entry name" value="zf-C3HC4_3"/>
    <property type="match status" value="1"/>
</dbReference>
<dbReference type="InterPro" id="IPR001841">
    <property type="entry name" value="Znf_RING"/>
</dbReference>
<accession>A0A4S8QX46</accession>
<evidence type="ECO:0000313" key="3">
    <source>
        <dbReference type="EMBL" id="THV49947.1"/>
    </source>
</evidence>
<organism evidence="3 4">
    <name type="scientific">Botrytis galanthina</name>
    <dbReference type="NCBI Taxonomy" id="278940"/>
    <lineage>
        <taxon>Eukaryota</taxon>
        <taxon>Fungi</taxon>
        <taxon>Dikarya</taxon>
        <taxon>Ascomycota</taxon>
        <taxon>Pezizomycotina</taxon>
        <taxon>Leotiomycetes</taxon>
        <taxon>Helotiales</taxon>
        <taxon>Sclerotiniaceae</taxon>
        <taxon>Botrytis</taxon>
    </lineage>
</organism>
<dbReference type="InterPro" id="IPR013083">
    <property type="entry name" value="Znf_RING/FYVE/PHD"/>
</dbReference>
<protein>
    <recommendedName>
        <fullName evidence="2">RING-type domain-containing protein</fullName>
    </recommendedName>
</protein>
<keyword evidence="1" id="KW-0862">Zinc</keyword>
<evidence type="ECO:0000256" key="1">
    <source>
        <dbReference type="PROSITE-ProRule" id="PRU00175"/>
    </source>
</evidence>
<dbReference type="Proteomes" id="UP000308671">
    <property type="component" value="Unassembled WGS sequence"/>
</dbReference>
<dbReference type="PROSITE" id="PS50089">
    <property type="entry name" value="ZF_RING_2"/>
    <property type="match status" value="1"/>
</dbReference>
<dbReference type="SUPFAM" id="SSF57850">
    <property type="entry name" value="RING/U-box"/>
    <property type="match status" value="1"/>
</dbReference>
<reference evidence="3 4" key="1">
    <citation type="submission" date="2017-12" db="EMBL/GenBank/DDBJ databases">
        <title>Comparative genomics of Botrytis spp.</title>
        <authorList>
            <person name="Valero-Jimenez C.A."/>
            <person name="Tapia P."/>
            <person name="Veloso J."/>
            <person name="Silva-Moreno E."/>
            <person name="Staats M."/>
            <person name="Valdes J.H."/>
            <person name="Van Kan J.A.L."/>
        </authorList>
    </citation>
    <scope>NUCLEOTIDE SEQUENCE [LARGE SCALE GENOMIC DNA]</scope>
    <source>
        <strain evidence="3 4">MUCL435</strain>
    </source>
</reference>
<dbReference type="GO" id="GO:0008270">
    <property type="term" value="F:zinc ion binding"/>
    <property type="evidence" value="ECO:0007669"/>
    <property type="project" value="UniProtKB-KW"/>
</dbReference>
<dbReference type="Gene3D" id="3.30.40.10">
    <property type="entry name" value="Zinc/RING finger domain, C3HC4 (zinc finger)"/>
    <property type="match status" value="1"/>
</dbReference>
<evidence type="ECO:0000259" key="2">
    <source>
        <dbReference type="PROSITE" id="PS50089"/>
    </source>
</evidence>
<keyword evidence="1" id="KW-0863">Zinc-finger</keyword>
<feature type="domain" description="RING-type" evidence="2">
    <location>
        <begin position="224"/>
        <end position="268"/>
    </location>
</feature>
<evidence type="ECO:0000313" key="4">
    <source>
        <dbReference type="Proteomes" id="UP000308671"/>
    </source>
</evidence>
<sequence>MASAFVNTPFELPAFETNYSVSNPQSKPIILTPFLRLSSELQFFYQSKELDARPYLSQRELFEQLLSRCPSVLGVQIWYPDPALVKAVREIFCLCISVICSYPLRIGIRFTALEKKAYTLSKQMQLIARSPVFEGQAGRHFFEVIGRLREKSDSLSQACLKIFLTDLSLISQEIHATSCCPICQLDHHTPHYSKFLHPEDEGGAPLKSLPLLDEIPRLSKPDECVVCYKPNYMPVATIPCSHRHTCLTCIIRWTKSEGAPPNGCPFCRAKIARLKLFMPYPRFRVEESQTKSKYSLARPFAEIEMGYEEMEKRQKEVIEVVNLVGKAKAGTEALEIEIEKESYSSEGQSYLIEMFRKGSSSIDGSVCGALNSWYNNSGNDRGENTEMGGSRGIYKGVVIMVMSIVISGSIISDLNSTMFLSI</sequence>
<dbReference type="OrthoDB" id="10413884at2759"/>
<proteinExistence type="predicted"/>
<dbReference type="AlphaFoldDB" id="A0A4S8QX46"/>
<keyword evidence="4" id="KW-1185">Reference proteome</keyword>
<dbReference type="EMBL" id="PQXL01000172">
    <property type="protein sequence ID" value="THV49947.1"/>
    <property type="molecule type" value="Genomic_DNA"/>
</dbReference>